<evidence type="ECO:0000313" key="1">
    <source>
        <dbReference type="EMBL" id="WLW40592.1"/>
    </source>
</evidence>
<dbReference type="Proteomes" id="UP001182455">
    <property type="component" value="Segment"/>
</dbReference>
<name>A0AA50F2U6_9CAUD</name>
<organism evidence="1 2">
    <name type="scientific">Ralstonia phage BOESR1</name>
    <dbReference type="NCBI Taxonomy" id="3034917"/>
    <lineage>
        <taxon>Viruses</taxon>
        <taxon>Duplodnaviria</taxon>
        <taxon>Heunggongvirae</taxon>
        <taxon>Uroviricota</taxon>
        <taxon>Caudoviricetes</taxon>
        <taxon>Autographivirales</taxon>
        <taxon>Autographivirales incertae sedis</taxon>
        <taxon>Boesrvirus</taxon>
        <taxon>Boesrvirus BOESR1</taxon>
    </lineage>
</organism>
<protein>
    <submittedName>
        <fullName evidence="1">Nucleotidyltransferase</fullName>
    </submittedName>
</protein>
<sequence>MIDETRLGHFRDILNVVRWEFPGSHPVIGGGALRDSYHDRPIKDVDVFLRAQDHETLDSELTKYIRPPIIVQHGYGRADMHGAWDFLQEIHGYQVQLILADFNDLYDLAHTFDIGLARATFDGDTLYLSDEFKQDSADKVLRIRRADNEFELERSLKRIARLSQKYPDFTTSAQAA</sequence>
<dbReference type="EMBL" id="OR367448">
    <property type="protein sequence ID" value="WLW40592.1"/>
    <property type="molecule type" value="Genomic_DNA"/>
</dbReference>
<gene>
    <name evidence="1" type="ORF">HIBIKMCM_00025</name>
</gene>
<dbReference type="Pfam" id="PF26128">
    <property type="entry name" value="Gad2"/>
    <property type="match status" value="1"/>
</dbReference>
<evidence type="ECO:0000313" key="2">
    <source>
        <dbReference type="Proteomes" id="UP001182455"/>
    </source>
</evidence>
<accession>A0AA50F2U6</accession>
<keyword evidence="2" id="KW-1185">Reference proteome</keyword>
<reference evidence="1" key="1">
    <citation type="submission" date="2023-07" db="EMBL/GenBank/DDBJ databases">
        <title>First report of Ralstonia pseudosolanacearum infecting Boesenbergia rotunda from Thailand.</title>
        <authorList>
            <person name="Carroll S."/>
            <person name="McGreig S."/>
            <person name="Bryning A."/>
            <person name="Vicente J.G."/>
            <person name="Aspin A."/>
        </authorList>
    </citation>
    <scope>NUCLEOTIDE SEQUENCE</scope>
</reference>
<proteinExistence type="predicted"/>